<dbReference type="PANTHER" id="PTHR45138:SF9">
    <property type="entry name" value="DIGUANYLATE CYCLASE DGCM-RELATED"/>
    <property type="match status" value="1"/>
</dbReference>
<reference evidence="5 6" key="1">
    <citation type="submission" date="2019-02" db="EMBL/GenBank/DDBJ databases">
        <title>Complete Genome Sequence and Methylome Analysis of Sphaerotilus natans subsp. sulfidivorans D-507.</title>
        <authorList>
            <person name="Fomenkov A."/>
            <person name="Gridneva E."/>
            <person name="Smolyakov D."/>
            <person name="Dubinina G."/>
            <person name="Vincze T."/>
            <person name="Grabovich M."/>
            <person name="Roberts R.J."/>
        </authorList>
    </citation>
    <scope>NUCLEOTIDE SEQUENCE [LARGE SCALE GENOMIC DNA]</scope>
    <source>
        <strain evidence="5 6">D-507</strain>
    </source>
</reference>
<dbReference type="OrthoDB" id="9813903at2"/>
<feature type="domain" description="GGDEF" evidence="3">
    <location>
        <begin position="294"/>
        <end position="470"/>
    </location>
</feature>
<dbReference type="Gene3D" id="3.30.70.270">
    <property type="match status" value="1"/>
</dbReference>
<dbReference type="GO" id="GO:0052621">
    <property type="term" value="F:diguanylate cyclase activity"/>
    <property type="evidence" value="ECO:0007669"/>
    <property type="project" value="UniProtKB-EC"/>
</dbReference>
<name>A0A5C1Q1A5_9BURK</name>
<reference evidence="4 7" key="2">
    <citation type="submission" date="2024-06" db="EMBL/GenBank/DDBJ databases">
        <title>Genomic Encyclopedia of Type Strains, Phase IV (KMG-IV): sequencing the most valuable type-strain genomes for metagenomic binning, comparative biology and taxonomic classification.</title>
        <authorList>
            <person name="Goeker M."/>
        </authorList>
    </citation>
    <scope>NUCLEOTIDE SEQUENCE [LARGE SCALE GENOMIC DNA]</scope>
    <source>
        <strain evidence="4 7">D-501</strain>
    </source>
</reference>
<dbReference type="SUPFAM" id="SSF55785">
    <property type="entry name" value="PYP-like sensor domain (PAS domain)"/>
    <property type="match status" value="1"/>
</dbReference>
<keyword evidence="7" id="KW-1185">Reference proteome</keyword>
<evidence type="ECO:0000259" key="3">
    <source>
        <dbReference type="SMART" id="SM00267"/>
    </source>
</evidence>
<dbReference type="GO" id="GO:0005886">
    <property type="term" value="C:plasma membrane"/>
    <property type="evidence" value="ECO:0007669"/>
    <property type="project" value="TreeGrafter"/>
</dbReference>
<dbReference type="InterPro" id="IPR029787">
    <property type="entry name" value="Nucleotide_cyclase"/>
</dbReference>
<sequence>MVEGVETGTGRWHQVVREDIEARVGSPDIAVLCRRWRQSRDAQGRAPLAAFADGLWHRLHGRLMLLRREPASDPADGAGDDFVYGHYGSEICRHTGIDRTGTRLSELGPQRAALLGALQTEALQRGEPIYAVHVAERGQPVFTWERLILPLAPSDGGEWVLVYCRPLQMRHELYADVVDASGDALLALRRVDTPDAGEPQDEGGGWLVLMANPRLAELFEIDRDSLAGRLVHRVLPDWRLLHAEQECLQVMRSGRAGRITRVLMAADGRLRYLQVQITPMSGGVLLSLSDETDLHEDRNRLRHLAATDALTTLANRRLFDEQLRDQVEQARASGQPLVLVMADIDAFKAYNDRYGHAAGDDCLRQFALLFKAVFTRQSDLAARYGGEEFAVLLPGTGLEGATALVERLIELLHQRRLPHAASPVAEHVTASFGAAAFDPARDHDELSLLRRADSALYQAKQTGRDRLCVVSTDGTPTR</sequence>
<dbReference type="AlphaFoldDB" id="A0A5C1Q1A5"/>
<dbReference type="NCBIfam" id="TIGR00254">
    <property type="entry name" value="GGDEF"/>
    <property type="match status" value="1"/>
</dbReference>
<evidence type="ECO:0000313" key="4">
    <source>
        <dbReference type="EMBL" id="MET3602313.1"/>
    </source>
</evidence>
<gene>
    <name evidence="4" type="ORF">ABIC99_000089</name>
    <name evidence="5" type="ORF">EWH46_11215</name>
</gene>
<dbReference type="InterPro" id="IPR035965">
    <property type="entry name" value="PAS-like_dom_sf"/>
</dbReference>
<evidence type="ECO:0000256" key="2">
    <source>
        <dbReference type="ARBA" id="ARBA00034247"/>
    </source>
</evidence>
<dbReference type="KEGG" id="snn:EWH46_11215"/>
<dbReference type="EMBL" id="CP035708">
    <property type="protein sequence ID" value="QEN01291.1"/>
    <property type="molecule type" value="Genomic_DNA"/>
</dbReference>
<dbReference type="SUPFAM" id="SSF55073">
    <property type="entry name" value="Nucleotide cyclase"/>
    <property type="match status" value="1"/>
</dbReference>
<proteinExistence type="predicted"/>
<dbReference type="FunFam" id="3.30.70.270:FF:000001">
    <property type="entry name" value="Diguanylate cyclase domain protein"/>
    <property type="match status" value="1"/>
</dbReference>
<dbReference type="EC" id="2.7.7.65" evidence="1"/>
<dbReference type="RefSeq" id="WP_149503988.1">
    <property type="nucleotide sequence ID" value="NZ_CP035708.1"/>
</dbReference>
<dbReference type="Proteomes" id="UP001549111">
    <property type="component" value="Unassembled WGS sequence"/>
</dbReference>
<evidence type="ECO:0000313" key="6">
    <source>
        <dbReference type="Proteomes" id="UP000323522"/>
    </source>
</evidence>
<dbReference type="PANTHER" id="PTHR45138">
    <property type="entry name" value="REGULATORY COMPONENTS OF SENSORY TRANSDUCTION SYSTEM"/>
    <property type="match status" value="1"/>
</dbReference>
<dbReference type="CDD" id="cd01949">
    <property type="entry name" value="GGDEF"/>
    <property type="match status" value="1"/>
</dbReference>
<protein>
    <recommendedName>
        <fullName evidence="1">diguanylate cyclase</fullName>
        <ecNumber evidence="1">2.7.7.65</ecNumber>
    </recommendedName>
</protein>
<evidence type="ECO:0000313" key="7">
    <source>
        <dbReference type="Proteomes" id="UP001549111"/>
    </source>
</evidence>
<dbReference type="GO" id="GO:0043709">
    <property type="term" value="P:cell adhesion involved in single-species biofilm formation"/>
    <property type="evidence" value="ECO:0007669"/>
    <property type="project" value="TreeGrafter"/>
</dbReference>
<evidence type="ECO:0000313" key="5">
    <source>
        <dbReference type="EMBL" id="QEN01291.1"/>
    </source>
</evidence>
<dbReference type="Pfam" id="PF00990">
    <property type="entry name" value="GGDEF"/>
    <property type="match status" value="1"/>
</dbReference>
<comment type="catalytic activity">
    <reaction evidence="2">
        <text>2 GTP = 3',3'-c-di-GMP + 2 diphosphate</text>
        <dbReference type="Rhea" id="RHEA:24898"/>
        <dbReference type="ChEBI" id="CHEBI:33019"/>
        <dbReference type="ChEBI" id="CHEBI:37565"/>
        <dbReference type="ChEBI" id="CHEBI:58805"/>
        <dbReference type="EC" id="2.7.7.65"/>
    </reaction>
</comment>
<organism evidence="5 6">
    <name type="scientific">Sphaerotilus sulfidivorans</name>
    <dbReference type="NCBI Taxonomy" id="639200"/>
    <lineage>
        <taxon>Bacteria</taxon>
        <taxon>Pseudomonadati</taxon>
        <taxon>Pseudomonadota</taxon>
        <taxon>Betaproteobacteria</taxon>
        <taxon>Burkholderiales</taxon>
        <taxon>Sphaerotilaceae</taxon>
        <taxon>Sphaerotilus</taxon>
    </lineage>
</organism>
<dbReference type="InterPro" id="IPR050469">
    <property type="entry name" value="Diguanylate_Cyclase"/>
</dbReference>
<dbReference type="SMART" id="SM00267">
    <property type="entry name" value="GGDEF"/>
    <property type="match status" value="1"/>
</dbReference>
<evidence type="ECO:0000256" key="1">
    <source>
        <dbReference type="ARBA" id="ARBA00012528"/>
    </source>
</evidence>
<accession>A0A5C1Q1A5</accession>
<dbReference type="GO" id="GO:1902201">
    <property type="term" value="P:negative regulation of bacterial-type flagellum-dependent cell motility"/>
    <property type="evidence" value="ECO:0007669"/>
    <property type="project" value="TreeGrafter"/>
</dbReference>
<dbReference type="EMBL" id="JBEPLS010000001">
    <property type="protein sequence ID" value="MET3602313.1"/>
    <property type="molecule type" value="Genomic_DNA"/>
</dbReference>
<dbReference type="Proteomes" id="UP000323522">
    <property type="component" value="Chromosome"/>
</dbReference>
<dbReference type="InterPro" id="IPR000160">
    <property type="entry name" value="GGDEF_dom"/>
</dbReference>
<dbReference type="Gene3D" id="3.30.450.20">
    <property type="entry name" value="PAS domain"/>
    <property type="match status" value="1"/>
</dbReference>
<dbReference type="InterPro" id="IPR043128">
    <property type="entry name" value="Rev_trsase/Diguanyl_cyclase"/>
</dbReference>